<comment type="caution">
    <text evidence="1">The sequence shown here is derived from an EMBL/GenBank/DDBJ whole genome shotgun (WGS) entry which is preliminary data.</text>
</comment>
<dbReference type="EMBL" id="BGPR01026318">
    <property type="protein sequence ID" value="GBN95921.1"/>
    <property type="molecule type" value="Genomic_DNA"/>
</dbReference>
<reference evidence="1 2" key="1">
    <citation type="journal article" date="2019" name="Sci. Rep.">
        <title>Orb-weaving spider Araneus ventricosus genome elucidates the spidroin gene catalogue.</title>
        <authorList>
            <person name="Kono N."/>
            <person name="Nakamura H."/>
            <person name="Ohtoshi R."/>
            <person name="Moran D.A.P."/>
            <person name="Shinohara A."/>
            <person name="Yoshida Y."/>
            <person name="Fujiwara M."/>
            <person name="Mori M."/>
            <person name="Tomita M."/>
            <person name="Arakawa K."/>
        </authorList>
    </citation>
    <scope>NUCLEOTIDE SEQUENCE [LARGE SCALE GENOMIC DNA]</scope>
</reference>
<dbReference type="Proteomes" id="UP000499080">
    <property type="component" value="Unassembled WGS sequence"/>
</dbReference>
<protein>
    <submittedName>
        <fullName evidence="1">Uncharacterized protein</fullName>
    </submittedName>
</protein>
<dbReference type="AlphaFoldDB" id="A0A4Y2T6S6"/>
<evidence type="ECO:0000313" key="1">
    <source>
        <dbReference type="EMBL" id="GBN95921.1"/>
    </source>
</evidence>
<evidence type="ECO:0000313" key="2">
    <source>
        <dbReference type="Proteomes" id="UP000499080"/>
    </source>
</evidence>
<proteinExistence type="predicted"/>
<sequence>MSSFKLDIHDKAVPIHLEDFSADRFHFHPINLDESFTGRTAPIAHPSPTGNPIPLTIAIPSLTLSKRAARPDFLRLTPPPTPLSHGDFLFLERVSSPPEI</sequence>
<name>A0A4Y2T6S6_ARAVE</name>
<accession>A0A4Y2T6S6</accession>
<gene>
    <name evidence="1" type="ORF">AVEN_142332_1</name>
</gene>
<organism evidence="1 2">
    <name type="scientific">Araneus ventricosus</name>
    <name type="common">Orbweaver spider</name>
    <name type="synonym">Epeira ventricosa</name>
    <dbReference type="NCBI Taxonomy" id="182803"/>
    <lineage>
        <taxon>Eukaryota</taxon>
        <taxon>Metazoa</taxon>
        <taxon>Ecdysozoa</taxon>
        <taxon>Arthropoda</taxon>
        <taxon>Chelicerata</taxon>
        <taxon>Arachnida</taxon>
        <taxon>Araneae</taxon>
        <taxon>Araneomorphae</taxon>
        <taxon>Entelegynae</taxon>
        <taxon>Araneoidea</taxon>
        <taxon>Araneidae</taxon>
        <taxon>Araneus</taxon>
    </lineage>
</organism>
<keyword evidence="2" id="KW-1185">Reference proteome</keyword>